<evidence type="ECO:0000313" key="1">
    <source>
        <dbReference type="EMBL" id="CUX01047.1"/>
    </source>
</evidence>
<dbReference type="AlphaFoldDB" id="A0A9W5B650"/>
<gene>
    <name evidence="1" type="ORF">AGR2A_Lc90199</name>
</gene>
<name>A0A9W5B650_9HYPH</name>
<sequence length="64" mass="6800">MASRAALAMKAQCILTGVLKRLDSMATAPGLKLADVAEADISWLSMRLATTRGALTERPVVPLF</sequence>
<dbReference type="EMBL" id="FBVY01000038">
    <property type="protein sequence ID" value="CUX01047.1"/>
    <property type="molecule type" value="Genomic_DNA"/>
</dbReference>
<protein>
    <submittedName>
        <fullName evidence="1">Uncharacterized protein</fullName>
    </submittedName>
</protein>
<comment type="caution">
    <text evidence="1">The sequence shown here is derived from an EMBL/GenBank/DDBJ whole genome shotgun (WGS) entry which is preliminary data.</text>
</comment>
<reference evidence="1 2" key="1">
    <citation type="submission" date="2016-01" db="EMBL/GenBank/DDBJ databases">
        <authorList>
            <person name="Regsiter A."/>
            <person name="william w."/>
        </authorList>
    </citation>
    <scope>NUCLEOTIDE SEQUENCE [LARGE SCALE GENOMIC DNA]</scope>
    <source>
        <strain evidence="1 2">CFBP 5494</strain>
    </source>
</reference>
<proteinExistence type="predicted"/>
<dbReference type="Proteomes" id="UP000191933">
    <property type="component" value="Unassembled WGS sequence"/>
</dbReference>
<organism evidence="1 2">
    <name type="scientific">Agrobacterium genomosp. 2 str. CFBP 5494</name>
    <dbReference type="NCBI Taxonomy" id="1183436"/>
    <lineage>
        <taxon>Bacteria</taxon>
        <taxon>Pseudomonadati</taxon>
        <taxon>Pseudomonadota</taxon>
        <taxon>Alphaproteobacteria</taxon>
        <taxon>Hyphomicrobiales</taxon>
        <taxon>Rhizobiaceae</taxon>
        <taxon>Rhizobium/Agrobacterium group</taxon>
        <taxon>Agrobacterium</taxon>
        <taxon>Agrobacterium tumefaciens complex</taxon>
    </lineage>
</organism>
<accession>A0A9W5B650</accession>
<keyword evidence="2" id="KW-1185">Reference proteome</keyword>
<evidence type="ECO:0000313" key="2">
    <source>
        <dbReference type="Proteomes" id="UP000191933"/>
    </source>
</evidence>